<evidence type="ECO:0000256" key="3">
    <source>
        <dbReference type="ARBA" id="ARBA00022448"/>
    </source>
</evidence>
<dbReference type="Gene3D" id="1.10.287.940">
    <property type="entry name" value="atp-gated p2x4 ion channel"/>
    <property type="match status" value="1"/>
</dbReference>
<dbReference type="AlphaFoldDB" id="A0A813XRU9"/>
<organism evidence="12 14">
    <name type="scientific">Didymodactylos carnosus</name>
    <dbReference type="NCBI Taxonomy" id="1234261"/>
    <lineage>
        <taxon>Eukaryota</taxon>
        <taxon>Metazoa</taxon>
        <taxon>Spiralia</taxon>
        <taxon>Gnathifera</taxon>
        <taxon>Rotifera</taxon>
        <taxon>Eurotatoria</taxon>
        <taxon>Bdelloidea</taxon>
        <taxon>Philodinida</taxon>
        <taxon>Philodinidae</taxon>
        <taxon>Didymodactylos</taxon>
    </lineage>
</organism>
<gene>
    <name evidence="12" type="ORF">GPM918_LOCUS7269</name>
    <name evidence="13" type="ORF">SRO942_LOCUS7269</name>
</gene>
<proteinExistence type="inferred from homology"/>
<comment type="similarity">
    <text evidence="2">Belongs to the P2X receptor family.</text>
</comment>
<keyword evidence="4 10" id="KW-0812">Transmembrane</keyword>
<name>A0A813XRU9_9BILA</name>
<dbReference type="PROSITE" id="PS50878">
    <property type="entry name" value="RT_POL"/>
    <property type="match status" value="1"/>
</dbReference>
<dbReference type="GO" id="GO:0004931">
    <property type="term" value="F:extracellularly ATP-gated monoatomic cation channel activity"/>
    <property type="evidence" value="ECO:0007669"/>
    <property type="project" value="TreeGrafter"/>
</dbReference>
<evidence type="ECO:0000256" key="8">
    <source>
        <dbReference type="ARBA" id="ARBA00023286"/>
    </source>
</evidence>
<dbReference type="Gene3D" id="2.60.490.10">
    <property type="entry name" value="atp-gated p2x4 ion channel domain"/>
    <property type="match status" value="1"/>
</dbReference>
<dbReference type="Proteomes" id="UP000663829">
    <property type="component" value="Unassembled WGS sequence"/>
</dbReference>
<evidence type="ECO:0000256" key="7">
    <source>
        <dbReference type="ARBA" id="ARBA00023136"/>
    </source>
</evidence>
<evidence type="ECO:0000313" key="12">
    <source>
        <dbReference type="EMBL" id="CAF0874369.1"/>
    </source>
</evidence>
<protein>
    <recommendedName>
        <fullName evidence="11">Reverse transcriptase domain-containing protein</fullName>
    </recommendedName>
</protein>
<evidence type="ECO:0000256" key="10">
    <source>
        <dbReference type="SAM" id="Phobius"/>
    </source>
</evidence>
<sequence>MNASVINATTTLPQAQRQQQITQSQYVQPISFQQLTRAMSSNLPCFLIEFDPSVDRKEISSDITAANLLEQYFSSMNYDITFSLVGHTGNVEEETRVLLRVMFREVKMAIAKYKTEKWQNFLSTIQQAHDRSDKAFWNYLSRIYKPKTLPFSKLAVNGKSISYEQEISEELFNYYNDQFKEPQLDSSDAHDVQIEREYNELKKILDASNETVRMTNTLEITKYIKKLKGKESSGYDDVSNYMLKFLPPAYVSCLTKCFSVWLSECRYPEPWKIARIVTLNKLKAGVPRCDQTRPISLLSTHSKLSEKVLLERVRLWAESQQLIPPEQSDFCPGRLLPTRVLSIYQEVKNNFAGNIPTLAIYFDYQKAYDKVWHIGFLVKLYRLGMPFGLLKIIASWLLPQGSFLSPYLFIVYHTDLVSCLGAHSSHSFADDLNVLIRSPIYKDIKVMISYLEEEGTRDIMKGSFFSRIISFYKLKMKPLSTSFAIRRLFTIDNIRHIIHPFLTEYETPKVVIIHSLTFAAMLRVMQTLLLLYGVFYLLIYKQGYQKHDSSIISSITLKVKGIGYVTTSLNQTSVIDGADYIVPPSENNAIFIMTNFVRTDQKRTKCGESKYTKESVCTNDQICTKLSDEFLPNANGRWTGKCLMENEYLNQTMTTNQVLTNQTGRCEIEGN</sequence>
<dbReference type="InterPro" id="IPR059116">
    <property type="entry name" value="P2X_receptor"/>
</dbReference>
<keyword evidence="8" id="KW-1071">Ligand-gated ion channel</keyword>
<evidence type="ECO:0000256" key="5">
    <source>
        <dbReference type="ARBA" id="ARBA00022989"/>
    </source>
</evidence>
<dbReference type="PANTHER" id="PTHR10125">
    <property type="entry name" value="P2X PURINOCEPTOR"/>
    <property type="match status" value="1"/>
</dbReference>
<dbReference type="GO" id="GO:0012505">
    <property type="term" value="C:endomembrane system"/>
    <property type="evidence" value="ECO:0007669"/>
    <property type="project" value="UniProtKB-SubCell"/>
</dbReference>
<evidence type="ECO:0000256" key="9">
    <source>
        <dbReference type="ARBA" id="ARBA00023303"/>
    </source>
</evidence>
<evidence type="ECO:0000256" key="4">
    <source>
        <dbReference type="ARBA" id="ARBA00022692"/>
    </source>
</evidence>
<keyword evidence="5 10" id="KW-1133">Transmembrane helix</keyword>
<comment type="caution">
    <text evidence="12">The sequence shown here is derived from an EMBL/GenBank/DDBJ whole genome shotgun (WGS) entry which is preliminary data.</text>
</comment>
<keyword evidence="3" id="KW-0813">Transport</keyword>
<evidence type="ECO:0000313" key="13">
    <source>
        <dbReference type="EMBL" id="CAF3661437.1"/>
    </source>
</evidence>
<feature type="domain" description="Reverse transcriptase" evidence="11">
    <location>
        <begin position="260"/>
        <end position="483"/>
    </location>
</feature>
<reference evidence="12" key="1">
    <citation type="submission" date="2021-02" db="EMBL/GenBank/DDBJ databases">
        <authorList>
            <person name="Nowell W R."/>
        </authorList>
    </citation>
    <scope>NUCLEOTIDE SEQUENCE</scope>
</reference>
<feature type="transmembrane region" description="Helical" evidence="10">
    <location>
        <begin position="516"/>
        <end position="539"/>
    </location>
</feature>
<evidence type="ECO:0000256" key="2">
    <source>
        <dbReference type="ARBA" id="ARBA00009848"/>
    </source>
</evidence>
<comment type="subcellular location">
    <subcellularLocation>
        <location evidence="1">Endomembrane system</location>
    </subcellularLocation>
</comment>
<dbReference type="GO" id="GO:0098794">
    <property type="term" value="C:postsynapse"/>
    <property type="evidence" value="ECO:0007669"/>
    <property type="project" value="GOC"/>
</dbReference>
<dbReference type="Pfam" id="PF00078">
    <property type="entry name" value="RVT_1"/>
    <property type="match status" value="1"/>
</dbReference>
<evidence type="ECO:0000256" key="1">
    <source>
        <dbReference type="ARBA" id="ARBA00004308"/>
    </source>
</evidence>
<dbReference type="EMBL" id="CAJNOQ010001178">
    <property type="protein sequence ID" value="CAF0874369.1"/>
    <property type="molecule type" value="Genomic_DNA"/>
</dbReference>
<dbReference type="InterPro" id="IPR000477">
    <property type="entry name" value="RT_dom"/>
</dbReference>
<dbReference type="GO" id="GO:0070588">
    <property type="term" value="P:calcium ion transmembrane transport"/>
    <property type="evidence" value="ECO:0007669"/>
    <property type="project" value="TreeGrafter"/>
</dbReference>
<evidence type="ECO:0000256" key="6">
    <source>
        <dbReference type="ARBA" id="ARBA00023065"/>
    </source>
</evidence>
<dbReference type="EMBL" id="CAJOBC010001178">
    <property type="protein sequence ID" value="CAF3661437.1"/>
    <property type="molecule type" value="Genomic_DNA"/>
</dbReference>
<dbReference type="InterPro" id="IPR027309">
    <property type="entry name" value="P2X_extracellular_dom_sf"/>
</dbReference>
<keyword evidence="9" id="KW-0407">Ion channel</keyword>
<dbReference type="Proteomes" id="UP000681722">
    <property type="component" value="Unassembled WGS sequence"/>
</dbReference>
<dbReference type="Pfam" id="PF00864">
    <property type="entry name" value="P2X_receptor"/>
    <property type="match status" value="1"/>
</dbReference>
<keyword evidence="7 10" id="KW-0472">Membrane</keyword>
<dbReference type="GO" id="GO:0016020">
    <property type="term" value="C:membrane"/>
    <property type="evidence" value="ECO:0007669"/>
    <property type="project" value="TreeGrafter"/>
</dbReference>
<dbReference type="OrthoDB" id="420528at2759"/>
<evidence type="ECO:0000259" key="11">
    <source>
        <dbReference type="PROSITE" id="PS50878"/>
    </source>
</evidence>
<evidence type="ECO:0000313" key="14">
    <source>
        <dbReference type="Proteomes" id="UP000663829"/>
    </source>
</evidence>
<accession>A0A813XRU9</accession>
<dbReference type="PANTHER" id="PTHR10125:SF31">
    <property type="entry name" value="P2X RECEPTOR E"/>
    <property type="match status" value="1"/>
</dbReference>
<keyword evidence="6" id="KW-0406">Ion transport</keyword>
<keyword evidence="14" id="KW-1185">Reference proteome</keyword>